<evidence type="ECO:0000313" key="1">
    <source>
        <dbReference type="EMBL" id="SMF91256.1"/>
    </source>
</evidence>
<dbReference type="Proteomes" id="UP000192940">
    <property type="component" value="Chromosome I"/>
</dbReference>
<dbReference type="RefSeq" id="WP_208916011.1">
    <property type="nucleotide sequence ID" value="NZ_LT840184.1"/>
</dbReference>
<organism evidence="1 2">
    <name type="scientific">Paenibacillus uliginis N3/975</name>
    <dbReference type="NCBI Taxonomy" id="1313296"/>
    <lineage>
        <taxon>Bacteria</taxon>
        <taxon>Bacillati</taxon>
        <taxon>Bacillota</taxon>
        <taxon>Bacilli</taxon>
        <taxon>Bacillales</taxon>
        <taxon>Paenibacillaceae</taxon>
        <taxon>Paenibacillus</taxon>
    </lineage>
</organism>
<sequence>MSKNNLRDDLLKSAWYVGGPIFNKDEKERGEEVIIEVYNPLKEKVADNYTRTSVQYRNVLHAEFKEFTKNKPGLSKEIINDLLEFYLYIRRKILSEVKGEDRAH</sequence>
<gene>
    <name evidence="1" type="ORF">SAMN05661091_5392</name>
</gene>
<dbReference type="AlphaFoldDB" id="A0A1X7HSR8"/>
<reference evidence="1 2" key="1">
    <citation type="submission" date="2017-04" db="EMBL/GenBank/DDBJ databases">
        <authorList>
            <person name="Afonso C.L."/>
            <person name="Miller P.J."/>
            <person name="Scott M.A."/>
            <person name="Spackman E."/>
            <person name="Goraichik I."/>
            <person name="Dimitrov K.M."/>
            <person name="Suarez D.L."/>
            <person name="Swayne D.E."/>
        </authorList>
    </citation>
    <scope>NUCLEOTIDE SEQUENCE [LARGE SCALE GENOMIC DNA]</scope>
    <source>
        <strain evidence="1 2">N3/975</strain>
    </source>
</reference>
<protein>
    <submittedName>
        <fullName evidence="1">Uncharacterized protein</fullName>
    </submittedName>
</protein>
<name>A0A1X7HSR8_9BACL</name>
<dbReference type="EMBL" id="LT840184">
    <property type="protein sequence ID" value="SMF91256.1"/>
    <property type="molecule type" value="Genomic_DNA"/>
</dbReference>
<evidence type="ECO:0000313" key="2">
    <source>
        <dbReference type="Proteomes" id="UP000192940"/>
    </source>
</evidence>
<accession>A0A1X7HSR8</accession>
<dbReference type="STRING" id="1313296.SAMN05661091_5392"/>
<proteinExistence type="predicted"/>
<keyword evidence="2" id="KW-1185">Reference proteome</keyword>